<dbReference type="RefSeq" id="WP_147851645.1">
    <property type="nucleotide sequence ID" value="NZ_VDUZ01000061.1"/>
</dbReference>
<dbReference type="SUPFAM" id="SSF51735">
    <property type="entry name" value="NAD(P)-binding Rossmann-fold domains"/>
    <property type="match status" value="1"/>
</dbReference>
<keyword evidence="3" id="KW-0520">NAD</keyword>
<evidence type="ECO:0000313" key="6">
    <source>
        <dbReference type="Proteomes" id="UP000321638"/>
    </source>
</evidence>
<dbReference type="AlphaFoldDB" id="A0A5C8PAP9"/>
<proteinExistence type="inferred from homology"/>
<gene>
    <name evidence="5" type="ORF">FHP25_34945</name>
</gene>
<dbReference type="InterPro" id="IPR001509">
    <property type="entry name" value="Epimerase_deHydtase"/>
</dbReference>
<sequence>MKTVLLTGAAGSIGSALRRELKGVYGELRLADIKAINDVGPGETFHRVDVADMGALSAAMEGVDGVIHMAGQSVEADWDTVHRQNIVGLYNLYEAARNAGVRRVIYPSSNHAVGFYPRNRRVGARAVFRPDGRYGVSKAFGELVAALYADKYDIGSLCIRIGNANDKPIDKRRLSIWVSWRDLAQLVRIGLEHPDIHFEIVYGVSDNERSWFDNATAYQLGYRPQDRAEDYAAEVLAREQPEDPAKVGPRVIGGTFADEEYVGDPDRIEKFRY</sequence>
<evidence type="ECO:0000313" key="5">
    <source>
        <dbReference type="EMBL" id="TXL70327.1"/>
    </source>
</evidence>
<comment type="caution">
    <text evidence="5">The sequence shown here is derived from an EMBL/GenBank/DDBJ whole genome shotgun (WGS) entry which is preliminary data.</text>
</comment>
<dbReference type="GO" id="GO:0016491">
    <property type="term" value="F:oxidoreductase activity"/>
    <property type="evidence" value="ECO:0007669"/>
    <property type="project" value="UniProtKB-KW"/>
</dbReference>
<keyword evidence="2" id="KW-0560">Oxidoreductase</keyword>
<keyword evidence="6" id="KW-1185">Reference proteome</keyword>
<evidence type="ECO:0000259" key="4">
    <source>
        <dbReference type="Pfam" id="PF01370"/>
    </source>
</evidence>
<evidence type="ECO:0000256" key="1">
    <source>
        <dbReference type="ARBA" id="ARBA00007637"/>
    </source>
</evidence>
<dbReference type="Gene3D" id="3.40.50.720">
    <property type="entry name" value="NAD(P)-binding Rossmann-like Domain"/>
    <property type="match status" value="1"/>
</dbReference>
<dbReference type="PANTHER" id="PTHR43103:SF5">
    <property type="entry name" value="4-EPIMERASE, PUTATIVE (AFU_ORTHOLOGUE AFUA_7G00360)-RELATED"/>
    <property type="match status" value="1"/>
</dbReference>
<comment type="similarity">
    <text evidence="1">Belongs to the NAD(P)-dependent epimerase/dehydratase family.</text>
</comment>
<protein>
    <submittedName>
        <fullName evidence="5">NAD(P)-dependent oxidoreductase</fullName>
    </submittedName>
</protein>
<dbReference type="InterPro" id="IPR036291">
    <property type="entry name" value="NAD(P)-bd_dom_sf"/>
</dbReference>
<name>A0A5C8PAP9_9HYPH</name>
<dbReference type="PANTHER" id="PTHR43103">
    <property type="entry name" value="NUCLEOSIDE-DIPHOSPHATE-SUGAR EPIMERASE"/>
    <property type="match status" value="1"/>
</dbReference>
<feature type="domain" description="NAD-dependent epimerase/dehydratase" evidence="4">
    <location>
        <begin position="4"/>
        <end position="163"/>
    </location>
</feature>
<dbReference type="Proteomes" id="UP000321638">
    <property type="component" value="Unassembled WGS sequence"/>
</dbReference>
<dbReference type="EMBL" id="VDUZ01000061">
    <property type="protein sequence ID" value="TXL70327.1"/>
    <property type="molecule type" value="Genomic_DNA"/>
</dbReference>
<organism evidence="5 6">
    <name type="scientific">Vineibacter terrae</name>
    <dbReference type="NCBI Taxonomy" id="2586908"/>
    <lineage>
        <taxon>Bacteria</taxon>
        <taxon>Pseudomonadati</taxon>
        <taxon>Pseudomonadota</taxon>
        <taxon>Alphaproteobacteria</taxon>
        <taxon>Hyphomicrobiales</taxon>
        <taxon>Vineibacter</taxon>
    </lineage>
</organism>
<evidence type="ECO:0000256" key="2">
    <source>
        <dbReference type="ARBA" id="ARBA00023002"/>
    </source>
</evidence>
<dbReference type="Pfam" id="PF01370">
    <property type="entry name" value="Epimerase"/>
    <property type="match status" value="1"/>
</dbReference>
<evidence type="ECO:0000256" key="3">
    <source>
        <dbReference type="ARBA" id="ARBA00023027"/>
    </source>
</evidence>
<accession>A0A5C8PAP9</accession>
<dbReference type="OrthoDB" id="8770295at2"/>
<reference evidence="5 6" key="1">
    <citation type="submission" date="2019-06" db="EMBL/GenBank/DDBJ databases">
        <title>New taxonomy in bacterial strain CC-CFT640, isolated from vineyard.</title>
        <authorList>
            <person name="Lin S.-Y."/>
            <person name="Tsai C.-F."/>
            <person name="Young C.-C."/>
        </authorList>
    </citation>
    <scope>NUCLEOTIDE SEQUENCE [LARGE SCALE GENOMIC DNA]</scope>
    <source>
        <strain evidence="5 6">CC-CFT640</strain>
    </source>
</reference>